<gene>
    <name evidence="3" type="ORF">BCY89_09040</name>
</gene>
<dbReference type="GO" id="GO:0000155">
    <property type="term" value="F:phosphorelay sensor kinase activity"/>
    <property type="evidence" value="ECO:0007669"/>
    <property type="project" value="InterPro"/>
</dbReference>
<feature type="transmembrane region" description="Helical" evidence="1">
    <location>
        <begin position="263"/>
        <end position="287"/>
    </location>
</feature>
<dbReference type="Pfam" id="PF06580">
    <property type="entry name" value="His_kinase"/>
    <property type="match status" value="1"/>
</dbReference>
<dbReference type="InterPro" id="IPR010559">
    <property type="entry name" value="Sig_transdc_His_kin_internal"/>
</dbReference>
<dbReference type="InterPro" id="IPR050640">
    <property type="entry name" value="Bact_2-comp_sensor_kinase"/>
</dbReference>
<feature type="transmembrane region" description="Helical" evidence="1">
    <location>
        <begin position="87"/>
        <end position="113"/>
    </location>
</feature>
<dbReference type="SUPFAM" id="SSF55874">
    <property type="entry name" value="ATPase domain of HSP90 chaperone/DNA topoisomerase II/histidine kinase"/>
    <property type="match status" value="1"/>
</dbReference>
<dbReference type="InterPro" id="IPR036890">
    <property type="entry name" value="HATPase_C_sf"/>
</dbReference>
<keyword evidence="1" id="KW-1133">Transmembrane helix</keyword>
<dbReference type="GO" id="GO:0016020">
    <property type="term" value="C:membrane"/>
    <property type="evidence" value="ECO:0007669"/>
    <property type="project" value="InterPro"/>
</dbReference>
<keyword evidence="1" id="KW-0812">Transmembrane</keyword>
<evidence type="ECO:0000259" key="2">
    <source>
        <dbReference type="Pfam" id="PF06580"/>
    </source>
</evidence>
<dbReference type="AlphaFoldDB" id="A0A420FQE3"/>
<proteinExistence type="predicted"/>
<feature type="transmembrane region" description="Helical" evidence="1">
    <location>
        <begin position="200"/>
        <end position="221"/>
    </location>
</feature>
<name>A0A420FQE3_9SPHI</name>
<accession>A0A420FQE3</accession>
<dbReference type="RefSeq" id="WP_120334823.1">
    <property type="nucleotide sequence ID" value="NZ_MCAQ01000023.1"/>
</dbReference>
<keyword evidence="1" id="KW-0472">Membrane</keyword>
<protein>
    <recommendedName>
        <fullName evidence="2">Signal transduction histidine kinase internal region domain-containing protein</fullName>
    </recommendedName>
</protein>
<feature type="transmembrane region" description="Helical" evidence="1">
    <location>
        <begin position="133"/>
        <end position="154"/>
    </location>
</feature>
<evidence type="ECO:0000313" key="3">
    <source>
        <dbReference type="EMBL" id="RKF35081.1"/>
    </source>
</evidence>
<sequence>MKLKDVRKIEFWMATVVFVAVVYALLVDTNNRDDSGMHNYFLHQKISYSYFFNFFVPNFIIDLLLYVMFLLLNFVLIPSLINRKRELLNYSLLAALILVSGVILGVCRTYSHAYELKDYDSIQRSYNSIFFKAFAQAILLTIIISLYTCAQYLISYLLKSKAENLPLQKQLKMDLSFGIGFWFIGLFFLITSRSHLQLSVLWTLVVLSSVGIVIYSLYYLLPKLQEKQKKFRDFFWTIFAISLISVLPLSVPALFFFNQTNEVIFIVAMFHLPTQLLVSIPLSWFLFKKRLMRQNEIASLRTELGQSDANLTFLKSQINPHFLFNALNTLYGTALQEKAERTGEGIQRLGDMMRFMLHENTQDKISLMREVEYLNNYIALQTLRTSMSDKITLITEIEEQFENYHITPMLLIPFVENAFKHGISLQKSSYIKISLQVRDQVLFFDVSNSINPKSDNDPEKLKSGVGLENVRQRLSLLYRDRHELMIHENANEFFVHLTLHL</sequence>
<keyword evidence="4" id="KW-1185">Reference proteome</keyword>
<feature type="transmembrane region" description="Helical" evidence="1">
    <location>
        <begin position="47"/>
        <end position="75"/>
    </location>
</feature>
<feature type="transmembrane region" description="Helical" evidence="1">
    <location>
        <begin position="175"/>
        <end position="194"/>
    </location>
</feature>
<evidence type="ECO:0000313" key="4">
    <source>
        <dbReference type="Proteomes" id="UP000286402"/>
    </source>
</evidence>
<dbReference type="Gene3D" id="3.30.565.10">
    <property type="entry name" value="Histidine kinase-like ATPase, C-terminal domain"/>
    <property type="match status" value="1"/>
</dbReference>
<feature type="transmembrane region" description="Helical" evidence="1">
    <location>
        <begin position="233"/>
        <end position="257"/>
    </location>
</feature>
<feature type="transmembrane region" description="Helical" evidence="1">
    <location>
        <begin position="9"/>
        <end position="27"/>
    </location>
</feature>
<reference evidence="3 4" key="1">
    <citation type="submission" date="2016-07" db="EMBL/GenBank/DDBJ databases">
        <title>Genome analysis of Sphingobacterium siyangense T12B17.</title>
        <authorList>
            <person name="Xu D."/>
            <person name="Su Y."/>
            <person name="Zheng S."/>
        </authorList>
    </citation>
    <scope>NUCLEOTIDE SEQUENCE [LARGE SCALE GENOMIC DNA]</scope>
    <source>
        <strain evidence="3 4">T12B17</strain>
    </source>
</reference>
<comment type="caution">
    <text evidence="3">The sequence shown here is derived from an EMBL/GenBank/DDBJ whole genome shotgun (WGS) entry which is preliminary data.</text>
</comment>
<evidence type="ECO:0000256" key="1">
    <source>
        <dbReference type="SAM" id="Phobius"/>
    </source>
</evidence>
<feature type="domain" description="Signal transduction histidine kinase internal region" evidence="2">
    <location>
        <begin position="309"/>
        <end position="385"/>
    </location>
</feature>
<organism evidence="3 4">
    <name type="scientific">Sphingobacterium siyangense</name>
    <dbReference type="NCBI Taxonomy" id="459529"/>
    <lineage>
        <taxon>Bacteria</taxon>
        <taxon>Pseudomonadati</taxon>
        <taxon>Bacteroidota</taxon>
        <taxon>Sphingobacteriia</taxon>
        <taxon>Sphingobacteriales</taxon>
        <taxon>Sphingobacteriaceae</taxon>
        <taxon>Sphingobacterium</taxon>
    </lineage>
</organism>
<dbReference type="EMBL" id="MCAQ01000023">
    <property type="protein sequence ID" value="RKF35081.1"/>
    <property type="molecule type" value="Genomic_DNA"/>
</dbReference>
<dbReference type="Proteomes" id="UP000286402">
    <property type="component" value="Unassembled WGS sequence"/>
</dbReference>
<dbReference type="PANTHER" id="PTHR34220:SF7">
    <property type="entry name" value="SENSOR HISTIDINE KINASE YPDA"/>
    <property type="match status" value="1"/>
</dbReference>
<dbReference type="PANTHER" id="PTHR34220">
    <property type="entry name" value="SENSOR HISTIDINE KINASE YPDA"/>
    <property type="match status" value="1"/>
</dbReference>